<dbReference type="Gene3D" id="3.40.30.10">
    <property type="entry name" value="Glutaredoxin"/>
    <property type="match status" value="1"/>
</dbReference>
<feature type="domain" description="GST N-terminal" evidence="1">
    <location>
        <begin position="1"/>
        <end position="78"/>
    </location>
</feature>
<dbReference type="Proteomes" id="UP000622707">
    <property type="component" value="Unassembled WGS sequence"/>
</dbReference>
<dbReference type="Pfam" id="PF13410">
    <property type="entry name" value="GST_C_2"/>
    <property type="match status" value="1"/>
</dbReference>
<comment type="caution">
    <text evidence="3">The sequence shown here is derived from an EMBL/GenBank/DDBJ whole genome shotgun (WGS) entry which is preliminary data.</text>
</comment>
<accession>A0ABS1JVS9</accession>
<dbReference type="InterPro" id="IPR036249">
    <property type="entry name" value="Thioredoxin-like_sf"/>
</dbReference>
<keyword evidence="4" id="KW-1185">Reference proteome</keyword>
<dbReference type="PANTHER" id="PTHR43968">
    <property type="match status" value="1"/>
</dbReference>
<name>A0ABS1JVS9_9BURK</name>
<dbReference type="InterPro" id="IPR040079">
    <property type="entry name" value="Glutathione_S-Trfase"/>
</dbReference>
<gene>
    <name evidence="3" type="ORF">JI746_25120</name>
</gene>
<evidence type="ECO:0000313" key="3">
    <source>
        <dbReference type="EMBL" id="MBL0428410.1"/>
    </source>
</evidence>
<dbReference type="Pfam" id="PF13417">
    <property type="entry name" value="GST_N_3"/>
    <property type="match status" value="1"/>
</dbReference>
<dbReference type="EMBL" id="JAEQND010000018">
    <property type="protein sequence ID" value="MBL0428410.1"/>
    <property type="molecule type" value="Genomic_DNA"/>
</dbReference>
<protein>
    <submittedName>
        <fullName evidence="3">Glutathione S-transferase family protein</fullName>
    </submittedName>
</protein>
<feature type="domain" description="GST C-terminal" evidence="2">
    <location>
        <begin position="83"/>
        <end position="217"/>
    </location>
</feature>
<dbReference type="SFLD" id="SFLDG00358">
    <property type="entry name" value="Main_(cytGST)"/>
    <property type="match status" value="1"/>
</dbReference>
<dbReference type="RefSeq" id="WP_201693041.1">
    <property type="nucleotide sequence ID" value="NZ_JAEQND010000018.1"/>
</dbReference>
<organism evidence="3 4">
    <name type="scientific">Ramlibacter alkalitolerans</name>
    <dbReference type="NCBI Taxonomy" id="2039631"/>
    <lineage>
        <taxon>Bacteria</taxon>
        <taxon>Pseudomonadati</taxon>
        <taxon>Pseudomonadota</taxon>
        <taxon>Betaproteobacteria</taxon>
        <taxon>Burkholderiales</taxon>
        <taxon>Comamonadaceae</taxon>
        <taxon>Ramlibacter</taxon>
    </lineage>
</organism>
<reference evidence="3 4" key="1">
    <citation type="journal article" date="2017" name="Int. J. Syst. Evol. Microbiol.">
        <title>Ramlibacter alkalitolerans sp. nov., alkali-tolerant bacterium isolated from soil of ginseng.</title>
        <authorList>
            <person name="Lee D.H."/>
            <person name="Cha C.J."/>
        </authorList>
    </citation>
    <scope>NUCLEOTIDE SEQUENCE [LARGE SCALE GENOMIC DNA]</scope>
    <source>
        <strain evidence="3 4">KACC 19305</strain>
    </source>
</reference>
<dbReference type="InterPro" id="IPR004045">
    <property type="entry name" value="Glutathione_S-Trfase_N"/>
</dbReference>
<proteinExistence type="predicted"/>
<dbReference type="PROSITE" id="PS50405">
    <property type="entry name" value="GST_CTER"/>
    <property type="match status" value="1"/>
</dbReference>
<dbReference type="InterPro" id="IPR050983">
    <property type="entry name" value="GST_Omega/HSP26"/>
</dbReference>
<dbReference type="SUPFAM" id="SSF52833">
    <property type="entry name" value="Thioredoxin-like"/>
    <property type="match status" value="1"/>
</dbReference>
<dbReference type="PANTHER" id="PTHR43968:SF6">
    <property type="entry name" value="GLUTATHIONE S-TRANSFERASE OMEGA"/>
    <property type="match status" value="1"/>
</dbReference>
<dbReference type="SFLD" id="SFLDS00019">
    <property type="entry name" value="Glutathione_Transferase_(cytos"/>
    <property type="match status" value="1"/>
</dbReference>
<dbReference type="InterPro" id="IPR036282">
    <property type="entry name" value="Glutathione-S-Trfase_C_sf"/>
</dbReference>
<dbReference type="SUPFAM" id="SSF47616">
    <property type="entry name" value="GST C-terminal domain-like"/>
    <property type="match status" value="1"/>
</dbReference>
<evidence type="ECO:0000259" key="1">
    <source>
        <dbReference type="PROSITE" id="PS50404"/>
    </source>
</evidence>
<evidence type="ECO:0000313" key="4">
    <source>
        <dbReference type="Proteomes" id="UP000622707"/>
    </source>
</evidence>
<dbReference type="Gene3D" id="1.20.1050.10">
    <property type="match status" value="1"/>
</dbReference>
<dbReference type="PROSITE" id="PS50404">
    <property type="entry name" value="GST_NTER"/>
    <property type="match status" value="1"/>
</dbReference>
<sequence length="217" mass="23798">MLTLHGFAISNYYNKVKLALLEKGVPFEEKYEGVREKGEALLAASPLGKIPYLSTGHGTLCESQAILEYLEAAYPERPLLPRDAFAAAKVRELATFIDWHLEMAARQLYPAAFFGAPPLSESNSARIRKDIEQKIDAVKKLLRFAPFAAGDSFTMADCCAFADLPLAGLATKTVYGEDLLLARGLDYKPYVAMIAERPAAQKVLADRKAAMAQAQKP</sequence>
<dbReference type="CDD" id="cd00570">
    <property type="entry name" value="GST_N_family"/>
    <property type="match status" value="1"/>
</dbReference>
<evidence type="ECO:0000259" key="2">
    <source>
        <dbReference type="PROSITE" id="PS50405"/>
    </source>
</evidence>
<dbReference type="InterPro" id="IPR010987">
    <property type="entry name" value="Glutathione-S-Trfase_C-like"/>
</dbReference>